<organism evidence="1 2">
    <name type="scientific">Gossypium arboreum</name>
    <name type="common">Tree cotton</name>
    <name type="synonym">Gossypium nanking</name>
    <dbReference type="NCBI Taxonomy" id="29729"/>
    <lineage>
        <taxon>Eukaryota</taxon>
        <taxon>Viridiplantae</taxon>
        <taxon>Streptophyta</taxon>
        <taxon>Embryophyta</taxon>
        <taxon>Tracheophyta</taxon>
        <taxon>Spermatophyta</taxon>
        <taxon>Magnoliopsida</taxon>
        <taxon>eudicotyledons</taxon>
        <taxon>Gunneridae</taxon>
        <taxon>Pentapetalae</taxon>
        <taxon>rosids</taxon>
        <taxon>malvids</taxon>
        <taxon>Malvales</taxon>
        <taxon>Malvaceae</taxon>
        <taxon>Malvoideae</taxon>
        <taxon>Gossypium</taxon>
    </lineage>
</organism>
<evidence type="ECO:0000313" key="1">
    <source>
        <dbReference type="EMBL" id="KAK5833209.1"/>
    </source>
</evidence>
<sequence>MCRKSGEGRFIGCAQLLMVWFHGHFWKVNKVSYQIKRLAVGFMVTPEYNRWFRKRVNDNIPRPSLEDTRPVVEQLQLEEGRMHQRLDVDVQRLEAEKWRKGKIKVEEDLDSLKTDYKKLRLSMRTARLGKTSVQWH</sequence>
<gene>
    <name evidence="1" type="ORF">PVK06_017027</name>
</gene>
<keyword evidence="2" id="KW-1185">Reference proteome</keyword>
<accession>A0ABR0Q2A8</accession>
<protein>
    <submittedName>
        <fullName evidence="1">Uncharacterized protein</fullName>
    </submittedName>
</protein>
<dbReference type="Proteomes" id="UP001358586">
    <property type="component" value="Chromosome 5"/>
</dbReference>
<dbReference type="PANTHER" id="PTHR48200:SF1">
    <property type="entry name" value="AMINOTRANSFERASE-LIKE PLANT MOBILE DOMAIN-CONTAINING PROTEIN"/>
    <property type="match status" value="1"/>
</dbReference>
<evidence type="ECO:0000313" key="2">
    <source>
        <dbReference type="Proteomes" id="UP001358586"/>
    </source>
</evidence>
<dbReference type="EMBL" id="JARKNE010000005">
    <property type="protein sequence ID" value="KAK5833209.1"/>
    <property type="molecule type" value="Genomic_DNA"/>
</dbReference>
<reference evidence="1 2" key="1">
    <citation type="submission" date="2023-03" db="EMBL/GenBank/DDBJ databases">
        <title>WGS of Gossypium arboreum.</title>
        <authorList>
            <person name="Yu D."/>
        </authorList>
    </citation>
    <scope>NUCLEOTIDE SEQUENCE [LARGE SCALE GENOMIC DNA]</scope>
    <source>
        <tissue evidence="1">Leaf</tissue>
    </source>
</reference>
<proteinExistence type="predicted"/>
<name>A0ABR0Q2A8_GOSAR</name>
<comment type="caution">
    <text evidence="1">The sequence shown here is derived from an EMBL/GenBank/DDBJ whole genome shotgun (WGS) entry which is preliminary data.</text>
</comment>
<dbReference type="PANTHER" id="PTHR48200">
    <property type="entry name" value="PROTEIN, PUTATIVE-RELATED"/>
    <property type="match status" value="1"/>
</dbReference>